<name>A0ABP2XMH8_9NEIS</name>
<organism evidence="1 2">
    <name type="scientific">Pseudogulbenkiania ferrooxidans EGD-HP2</name>
    <dbReference type="NCBI Taxonomy" id="1388764"/>
    <lineage>
        <taxon>Bacteria</taxon>
        <taxon>Pseudomonadati</taxon>
        <taxon>Pseudomonadota</taxon>
        <taxon>Betaproteobacteria</taxon>
        <taxon>Neisseriales</taxon>
        <taxon>Chromobacteriaceae</taxon>
        <taxon>Pseudogulbenkiania</taxon>
    </lineage>
</organism>
<protein>
    <submittedName>
        <fullName evidence="1">Uncharacterized protein</fullName>
    </submittedName>
</protein>
<dbReference type="EMBL" id="AVPH01000212">
    <property type="protein sequence ID" value="ERE07214.1"/>
    <property type="molecule type" value="Genomic_DNA"/>
</dbReference>
<dbReference type="Proteomes" id="UP000016426">
    <property type="component" value="Unassembled WGS sequence"/>
</dbReference>
<accession>A0ABP2XMH8</accession>
<sequence>MATVAPFKGRHIRLARTMARDAGHDFLFALIAQTVTIDGRAIVPEDLDDMDGHDVVKLQAAVEGN</sequence>
<reference evidence="1 2" key="1">
    <citation type="journal article" date="2013" name="Genome Announc.">
        <title>Genome Sequence of the Pigment-Producing Bacterium Pseudogulbenkiania ferrooxidans, Isolated from Loktak Lake.</title>
        <authorList>
            <person name="Puranik S."/>
            <person name="Talkal R."/>
            <person name="Qureshi A."/>
            <person name="Khardenavis A."/>
            <person name="Kapley A."/>
            <person name="Purohit H.J."/>
        </authorList>
    </citation>
    <scope>NUCLEOTIDE SEQUENCE [LARGE SCALE GENOMIC DNA]</scope>
    <source>
        <strain evidence="1 2">EGD-HP2</strain>
    </source>
</reference>
<evidence type="ECO:0000313" key="1">
    <source>
        <dbReference type="EMBL" id="ERE07214.1"/>
    </source>
</evidence>
<evidence type="ECO:0000313" key="2">
    <source>
        <dbReference type="Proteomes" id="UP000016426"/>
    </source>
</evidence>
<gene>
    <name evidence="1" type="ORF">O166_06565</name>
</gene>
<keyword evidence="2" id="KW-1185">Reference proteome</keyword>
<proteinExistence type="predicted"/>
<comment type="caution">
    <text evidence="1">The sequence shown here is derived from an EMBL/GenBank/DDBJ whole genome shotgun (WGS) entry which is preliminary data.</text>
</comment>